<name>A0A0C9XUV3_9AGAR</name>
<dbReference type="EMBL" id="KN838541">
    <property type="protein sequence ID" value="KIK08801.1"/>
    <property type="molecule type" value="Genomic_DNA"/>
</dbReference>
<protein>
    <submittedName>
        <fullName evidence="1">Uncharacterized protein</fullName>
    </submittedName>
</protein>
<dbReference type="OrthoDB" id="2967766at2759"/>
<proteinExistence type="predicted"/>
<evidence type="ECO:0000313" key="2">
    <source>
        <dbReference type="Proteomes" id="UP000054477"/>
    </source>
</evidence>
<reference evidence="1 2" key="1">
    <citation type="submission" date="2014-04" db="EMBL/GenBank/DDBJ databases">
        <authorList>
            <consortium name="DOE Joint Genome Institute"/>
            <person name="Kuo A."/>
            <person name="Kohler A."/>
            <person name="Nagy L.G."/>
            <person name="Floudas D."/>
            <person name="Copeland A."/>
            <person name="Barry K.W."/>
            <person name="Cichocki N."/>
            <person name="Veneault-Fourrey C."/>
            <person name="LaButti K."/>
            <person name="Lindquist E.A."/>
            <person name="Lipzen A."/>
            <person name="Lundell T."/>
            <person name="Morin E."/>
            <person name="Murat C."/>
            <person name="Sun H."/>
            <person name="Tunlid A."/>
            <person name="Henrissat B."/>
            <person name="Grigoriev I.V."/>
            <person name="Hibbett D.S."/>
            <person name="Martin F."/>
            <person name="Nordberg H.P."/>
            <person name="Cantor M.N."/>
            <person name="Hua S.X."/>
        </authorList>
    </citation>
    <scope>NUCLEOTIDE SEQUENCE [LARGE SCALE GENOMIC DNA]</scope>
    <source>
        <strain evidence="1 2">LaAM-08-1</strain>
    </source>
</reference>
<dbReference type="HOGENOM" id="CLU_090386_0_0_1"/>
<reference evidence="2" key="2">
    <citation type="submission" date="2015-01" db="EMBL/GenBank/DDBJ databases">
        <title>Evolutionary Origins and Diversification of the Mycorrhizal Mutualists.</title>
        <authorList>
            <consortium name="DOE Joint Genome Institute"/>
            <consortium name="Mycorrhizal Genomics Consortium"/>
            <person name="Kohler A."/>
            <person name="Kuo A."/>
            <person name="Nagy L.G."/>
            <person name="Floudas D."/>
            <person name="Copeland A."/>
            <person name="Barry K.W."/>
            <person name="Cichocki N."/>
            <person name="Veneault-Fourrey C."/>
            <person name="LaButti K."/>
            <person name="Lindquist E.A."/>
            <person name="Lipzen A."/>
            <person name="Lundell T."/>
            <person name="Morin E."/>
            <person name="Murat C."/>
            <person name="Riley R."/>
            <person name="Ohm R."/>
            <person name="Sun H."/>
            <person name="Tunlid A."/>
            <person name="Henrissat B."/>
            <person name="Grigoriev I.V."/>
            <person name="Hibbett D.S."/>
            <person name="Martin F."/>
        </authorList>
    </citation>
    <scope>NUCLEOTIDE SEQUENCE [LARGE SCALE GENOMIC DNA]</scope>
    <source>
        <strain evidence="2">LaAM-08-1</strain>
    </source>
</reference>
<organism evidence="1 2">
    <name type="scientific">Laccaria amethystina LaAM-08-1</name>
    <dbReference type="NCBI Taxonomy" id="1095629"/>
    <lineage>
        <taxon>Eukaryota</taxon>
        <taxon>Fungi</taxon>
        <taxon>Dikarya</taxon>
        <taxon>Basidiomycota</taxon>
        <taxon>Agaricomycotina</taxon>
        <taxon>Agaricomycetes</taxon>
        <taxon>Agaricomycetidae</taxon>
        <taxon>Agaricales</taxon>
        <taxon>Agaricineae</taxon>
        <taxon>Hydnangiaceae</taxon>
        <taxon>Laccaria</taxon>
    </lineage>
</organism>
<gene>
    <name evidence="1" type="ORF">K443DRAFT_672319</name>
</gene>
<sequence>MARRIQQRKKLWCTEDIANATYWWTEEYLPEEADDAMSAEDGDDGYDLADGHDKVWIATALGAARLYALGYGYSPWAWNSFIDGLELEKGCVISDSMRIGSCAQLLGAGQRLKLRIHGGGSRYEGPGFGGRYLKRQPPKTEQEKKELEEFWQKVLKALEDQQQHAGAKAGAILKTTLEHLKAHAPDMTSIEVVNIIWPKSTT</sequence>
<dbReference type="Proteomes" id="UP000054477">
    <property type="component" value="Unassembled WGS sequence"/>
</dbReference>
<keyword evidence="2" id="KW-1185">Reference proteome</keyword>
<accession>A0A0C9XUV3</accession>
<dbReference type="AlphaFoldDB" id="A0A0C9XUV3"/>
<evidence type="ECO:0000313" key="1">
    <source>
        <dbReference type="EMBL" id="KIK08801.1"/>
    </source>
</evidence>